<feature type="chain" id="PRO_5001969233" description="Lipoprotein" evidence="1">
    <location>
        <begin position="21"/>
        <end position="243"/>
    </location>
</feature>
<gene>
    <name evidence="2" type="ORF">N800_12515</name>
</gene>
<evidence type="ECO:0000256" key="1">
    <source>
        <dbReference type="SAM" id="SignalP"/>
    </source>
</evidence>
<proteinExistence type="predicted"/>
<sequence>MKCNTLRLVLPLAAALAVVACKPAEDPAAIAARQKAAMEQAADEAAKQFDAEYGRHNWELAKAHGDVLIDKYPDSTAAARIKERHADAIGKATEAREQRRLASLWSYGNEPVGKGSQLSASIYSQEPVDTDGRGAKPVRLIFRDHPEWGTSSYLVLEAGDFNCYAGCKVRVKADDAAPKPMAGRRPKTDEAIAMFIEDEKALWKLARDAKVIEIEFPVKAGGTRTAVFEVAALDTTSLPKWPQ</sequence>
<feature type="signal peptide" evidence="1">
    <location>
        <begin position="1"/>
        <end position="20"/>
    </location>
</feature>
<reference evidence="2 3" key="1">
    <citation type="submission" date="2013-08" db="EMBL/GenBank/DDBJ databases">
        <title>Genome sequencing of Lysobacter.</title>
        <authorList>
            <person name="Zhang S."/>
            <person name="Wang G."/>
        </authorList>
    </citation>
    <scope>NUCLEOTIDE SEQUENCE [LARGE SCALE GENOMIC DNA]</scope>
    <source>
        <strain evidence="2 3">GH1-9</strain>
    </source>
</reference>
<dbReference type="OrthoDB" id="5948002at2"/>
<dbReference type="eggNOG" id="COG3064">
    <property type="taxonomic scope" value="Bacteria"/>
</dbReference>
<dbReference type="Proteomes" id="UP000029998">
    <property type="component" value="Unassembled WGS sequence"/>
</dbReference>
<keyword evidence="1" id="KW-0732">Signal</keyword>
<evidence type="ECO:0008006" key="4">
    <source>
        <dbReference type="Google" id="ProtNLM"/>
    </source>
</evidence>
<dbReference type="PROSITE" id="PS51257">
    <property type="entry name" value="PROKAR_LIPOPROTEIN"/>
    <property type="match status" value="1"/>
</dbReference>
<protein>
    <recommendedName>
        <fullName evidence="4">Lipoprotein</fullName>
    </recommendedName>
</protein>
<name>A0A0A0EML6_9GAMM</name>
<dbReference type="STRING" id="1385517.N800_12515"/>
<evidence type="ECO:0000313" key="3">
    <source>
        <dbReference type="Proteomes" id="UP000029998"/>
    </source>
</evidence>
<accession>A0A0A0EML6</accession>
<keyword evidence="3" id="KW-1185">Reference proteome</keyword>
<dbReference type="AlphaFoldDB" id="A0A0A0EML6"/>
<evidence type="ECO:0000313" key="2">
    <source>
        <dbReference type="EMBL" id="KGM52236.1"/>
    </source>
</evidence>
<dbReference type="EMBL" id="AVPU01000053">
    <property type="protein sequence ID" value="KGM52236.1"/>
    <property type="molecule type" value="Genomic_DNA"/>
</dbReference>
<dbReference type="RefSeq" id="WP_036140334.1">
    <property type="nucleotide sequence ID" value="NZ_AVPU01000053.1"/>
</dbReference>
<comment type="caution">
    <text evidence="2">The sequence shown here is derived from an EMBL/GenBank/DDBJ whole genome shotgun (WGS) entry which is preliminary data.</text>
</comment>
<organism evidence="2 3">
    <name type="scientific">Lysobacter daejeonensis GH1-9</name>
    <dbReference type="NCBI Taxonomy" id="1385517"/>
    <lineage>
        <taxon>Bacteria</taxon>
        <taxon>Pseudomonadati</taxon>
        <taxon>Pseudomonadota</taxon>
        <taxon>Gammaproteobacteria</taxon>
        <taxon>Lysobacterales</taxon>
        <taxon>Lysobacteraceae</taxon>
        <taxon>Aerolutibacter</taxon>
    </lineage>
</organism>